<dbReference type="Proteomes" id="UP000323142">
    <property type="component" value="Unassembled WGS sequence"/>
</dbReference>
<protein>
    <submittedName>
        <fullName evidence="1">Uncharacterized protein</fullName>
    </submittedName>
</protein>
<sequence length="167" mass="18624">MIWGELLAPTAPDAAMPAAANDRRDAWMTQERRVLVASNYNTLKYPFSAQAYEFCSVVAACEGADLMAPEATPAFRAGPASNAYLAQEIVRRGITRLRAGLGRPAAPIMQPTRLTRDYDLLLWTCQFMPGLAEVERLEGWRERCRTKVAFVVETWSTLMARNAANLR</sequence>
<proteinExistence type="predicted"/>
<evidence type="ECO:0000313" key="2">
    <source>
        <dbReference type="Proteomes" id="UP000323142"/>
    </source>
</evidence>
<organism evidence="1 2">
    <name type="scientific">Salinarimonas soli</name>
    <dbReference type="NCBI Taxonomy" id="1638099"/>
    <lineage>
        <taxon>Bacteria</taxon>
        <taxon>Pseudomonadati</taxon>
        <taxon>Pseudomonadota</taxon>
        <taxon>Alphaproteobacteria</taxon>
        <taxon>Hyphomicrobiales</taxon>
        <taxon>Salinarimonadaceae</taxon>
        <taxon>Salinarimonas</taxon>
    </lineage>
</organism>
<keyword evidence="2" id="KW-1185">Reference proteome</keyword>
<dbReference type="AlphaFoldDB" id="A0A5B2VU74"/>
<gene>
    <name evidence="1" type="ORF">F0L46_04135</name>
</gene>
<reference evidence="1 2" key="2">
    <citation type="submission" date="2019-09" db="EMBL/GenBank/DDBJ databases">
        <authorList>
            <person name="Jin C."/>
        </authorList>
    </citation>
    <scope>NUCLEOTIDE SEQUENCE [LARGE SCALE GENOMIC DNA]</scope>
    <source>
        <strain evidence="1 2">BN140002</strain>
    </source>
</reference>
<dbReference type="EMBL" id="VUOA01000007">
    <property type="protein sequence ID" value="KAA2242158.1"/>
    <property type="molecule type" value="Genomic_DNA"/>
</dbReference>
<evidence type="ECO:0000313" key="1">
    <source>
        <dbReference type="EMBL" id="KAA2242158.1"/>
    </source>
</evidence>
<accession>A0A5B2VU74</accession>
<name>A0A5B2VU74_9HYPH</name>
<comment type="caution">
    <text evidence="1">The sequence shown here is derived from an EMBL/GenBank/DDBJ whole genome shotgun (WGS) entry which is preliminary data.</text>
</comment>
<feature type="non-terminal residue" evidence="1">
    <location>
        <position position="167"/>
    </location>
</feature>
<reference evidence="1 2" key="1">
    <citation type="submission" date="2019-09" db="EMBL/GenBank/DDBJ databases">
        <title>Salinarimonas rosea gen. nov., sp. nov., a new member of the a-2 subgroup of the Proteobacteria.</title>
        <authorList>
            <person name="Liu J."/>
        </authorList>
    </citation>
    <scope>NUCLEOTIDE SEQUENCE [LARGE SCALE GENOMIC DNA]</scope>
    <source>
        <strain evidence="1 2">BN140002</strain>
    </source>
</reference>